<protein>
    <submittedName>
        <fullName evidence="2">Acetyltransferase, GNAT family protein</fullName>
    </submittedName>
</protein>
<evidence type="ECO:0000313" key="2">
    <source>
        <dbReference type="EMBL" id="AEA60298.1"/>
    </source>
</evidence>
<dbReference type="Proteomes" id="UP000008316">
    <property type="component" value="Chromosome 1"/>
</dbReference>
<dbReference type="EMBL" id="CP002599">
    <property type="protein sequence ID" value="AEA60298.1"/>
    <property type="molecule type" value="Genomic_DNA"/>
</dbReference>
<dbReference type="GO" id="GO:0008999">
    <property type="term" value="F:protein-N-terminal-alanine acetyltransferase activity"/>
    <property type="evidence" value="ECO:0007669"/>
    <property type="project" value="TreeGrafter"/>
</dbReference>
<dbReference type="GO" id="GO:0005737">
    <property type="term" value="C:cytoplasm"/>
    <property type="evidence" value="ECO:0007669"/>
    <property type="project" value="TreeGrafter"/>
</dbReference>
<reference evidence="2 3" key="1">
    <citation type="journal article" date="2011" name="J. Bacteriol.">
        <title>Complete genome sequence of Burkholderia gladioli BSR3.</title>
        <authorList>
            <person name="Seo Y.S."/>
            <person name="Lim J."/>
            <person name="Choi B.S."/>
            <person name="Kim H."/>
            <person name="Goo E."/>
            <person name="Lee B."/>
            <person name="Lim J.S."/>
            <person name="Choi I.Y."/>
            <person name="Moon J.S."/>
            <person name="Kim J."/>
            <person name="Hwang I."/>
        </authorList>
    </citation>
    <scope>NUCLEOTIDE SEQUENCE [LARGE SCALE GENOMIC DNA]</scope>
    <source>
        <strain evidence="2 3">BSR3</strain>
    </source>
</reference>
<dbReference type="HOGENOM" id="CLU_013985_40_1_4"/>
<keyword evidence="2" id="KW-0808">Transferase</keyword>
<evidence type="ECO:0000259" key="1">
    <source>
        <dbReference type="PROSITE" id="PS51186"/>
    </source>
</evidence>
<dbReference type="PANTHER" id="PTHR43441">
    <property type="entry name" value="RIBOSOMAL-PROTEIN-SERINE ACETYLTRANSFERASE"/>
    <property type="match status" value="1"/>
</dbReference>
<keyword evidence="3" id="KW-1185">Reference proteome</keyword>
<organism evidence="2 3">
    <name type="scientific">Burkholderia gladioli (strain BSR3)</name>
    <dbReference type="NCBI Taxonomy" id="999541"/>
    <lineage>
        <taxon>Bacteria</taxon>
        <taxon>Pseudomonadati</taxon>
        <taxon>Pseudomonadota</taxon>
        <taxon>Betaproteobacteria</taxon>
        <taxon>Burkholderiales</taxon>
        <taxon>Burkholderiaceae</taxon>
        <taxon>Burkholderia</taxon>
    </lineage>
</organism>
<dbReference type="InterPro" id="IPR000182">
    <property type="entry name" value="GNAT_dom"/>
</dbReference>
<dbReference type="SUPFAM" id="SSF55729">
    <property type="entry name" value="Acyl-CoA N-acyltransferases (Nat)"/>
    <property type="match status" value="1"/>
</dbReference>
<gene>
    <name evidence="2" type="ordered locus">bgla_1g16480</name>
</gene>
<feature type="domain" description="N-acetyltransferase" evidence="1">
    <location>
        <begin position="34"/>
        <end position="199"/>
    </location>
</feature>
<accession>F2LEB8</accession>
<sequence length="222" mass="24759">MSAATSRISTVCADQPATGLQGTRMSFPLATARLVLRPFTRDDLASFTAYRNHPEVARYQGWSSYSFDDALAFFAEQEPLAFDTDETWFQIAAERRTDGQLVGDVAVHFLDEGRQAELGVTFDVQAQRQGYAREAVASVVELLFEQYGKHRLVATVDALNARAQRLLEHLGFRREGMYRQNVFFKGAWGDEYAYALLASEWRERRAQAGAAGAADMAAGEAR</sequence>
<dbReference type="GO" id="GO:1990189">
    <property type="term" value="F:protein N-terminal-serine acetyltransferase activity"/>
    <property type="evidence" value="ECO:0007669"/>
    <property type="project" value="TreeGrafter"/>
</dbReference>
<dbReference type="KEGG" id="bgd:bgla_1g16480"/>
<dbReference type="eggNOG" id="COG1670">
    <property type="taxonomic scope" value="Bacteria"/>
</dbReference>
<dbReference type="InterPro" id="IPR051908">
    <property type="entry name" value="Ribosomal_N-acetyltransferase"/>
</dbReference>
<dbReference type="Pfam" id="PF13302">
    <property type="entry name" value="Acetyltransf_3"/>
    <property type="match status" value="1"/>
</dbReference>
<dbReference type="PANTHER" id="PTHR43441:SF11">
    <property type="entry name" value="RIBOSOMAL-PROTEIN-SERINE ACETYLTRANSFERASE"/>
    <property type="match status" value="1"/>
</dbReference>
<dbReference type="Gene3D" id="3.40.630.30">
    <property type="match status" value="1"/>
</dbReference>
<dbReference type="PROSITE" id="PS51186">
    <property type="entry name" value="GNAT"/>
    <property type="match status" value="1"/>
</dbReference>
<name>F2LEB8_BURGS</name>
<proteinExistence type="predicted"/>
<dbReference type="AlphaFoldDB" id="F2LEB8"/>
<dbReference type="STRING" id="999541.bgla_1g16480"/>
<evidence type="ECO:0000313" key="3">
    <source>
        <dbReference type="Proteomes" id="UP000008316"/>
    </source>
</evidence>
<dbReference type="InterPro" id="IPR016181">
    <property type="entry name" value="Acyl_CoA_acyltransferase"/>
</dbReference>